<gene>
    <name evidence="3" type="ORF">GOMPHAMPRED_004757</name>
</gene>
<reference evidence="3" key="1">
    <citation type="submission" date="2021-03" db="EMBL/GenBank/DDBJ databases">
        <authorList>
            <person name="Tagirdzhanova G."/>
        </authorList>
    </citation>
    <scope>NUCLEOTIDE SEQUENCE</scope>
</reference>
<evidence type="ECO:0000313" key="3">
    <source>
        <dbReference type="EMBL" id="CAF9906506.1"/>
    </source>
</evidence>
<keyword evidence="4" id="KW-1185">Reference proteome</keyword>
<organism evidence="3 4">
    <name type="scientific">Gomphillus americanus</name>
    <dbReference type="NCBI Taxonomy" id="1940652"/>
    <lineage>
        <taxon>Eukaryota</taxon>
        <taxon>Fungi</taxon>
        <taxon>Dikarya</taxon>
        <taxon>Ascomycota</taxon>
        <taxon>Pezizomycotina</taxon>
        <taxon>Lecanoromycetes</taxon>
        <taxon>OSLEUM clade</taxon>
        <taxon>Ostropomycetidae</taxon>
        <taxon>Ostropales</taxon>
        <taxon>Graphidaceae</taxon>
        <taxon>Gomphilloideae</taxon>
        <taxon>Gomphillus</taxon>
    </lineage>
</organism>
<dbReference type="InterPro" id="IPR007612">
    <property type="entry name" value="LOR"/>
</dbReference>
<dbReference type="SUPFAM" id="SSF54518">
    <property type="entry name" value="Tubby C-terminal domain-like"/>
    <property type="match status" value="1"/>
</dbReference>
<dbReference type="InterPro" id="IPR038595">
    <property type="entry name" value="LOR_sf"/>
</dbReference>
<evidence type="ECO:0000313" key="4">
    <source>
        <dbReference type="Proteomes" id="UP000664169"/>
    </source>
</evidence>
<comment type="caution">
    <text evidence="3">The sequence shown here is derived from an EMBL/GenBank/DDBJ whole genome shotgun (WGS) entry which is preliminary data.</text>
</comment>
<protein>
    <recommendedName>
        <fullName evidence="5">Tubby C-terminal-like domain-containing protein</fullName>
    </recommendedName>
</protein>
<feature type="region of interest" description="Disordered" evidence="2">
    <location>
        <begin position="1"/>
        <end position="79"/>
    </location>
</feature>
<accession>A0A8H3EG13</accession>
<dbReference type="Gene3D" id="2.40.160.200">
    <property type="entry name" value="LURP1-related"/>
    <property type="match status" value="1"/>
</dbReference>
<dbReference type="OrthoDB" id="97518at2759"/>
<feature type="compositionally biased region" description="Low complexity" evidence="2">
    <location>
        <begin position="15"/>
        <end position="64"/>
    </location>
</feature>
<dbReference type="InterPro" id="IPR025659">
    <property type="entry name" value="Tubby-like_C"/>
</dbReference>
<dbReference type="Pfam" id="PF04525">
    <property type="entry name" value="LOR"/>
    <property type="match status" value="1"/>
</dbReference>
<proteinExistence type="inferred from homology"/>
<name>A0A8H3EG13_9LECA</name>
<evidence type="ECO:0008006" key="5">
    <source>
        <dbReference type="Google" id="ProtNLM"/>
    </source>
</evidence>
<dbReference type="Proteomes" id="UP000664169">
    <property type="component" value="Unassembled WGS sequence"/>
</dbReference>
<sequence>MAAFGNGPGQWNQYQHQQGFSQYPPQQGFQQPQQGSPHPQQQGFQQPQQQGFPQPQQQGFPQPQKRQKQGKADEPQIPFLAPLPPPGVFCIPQCIAHQPTSMIIRSRTLYYTGSENEAHTVNGSLMFRATGDFNVMRQRKEVYDSQGQHLFDIRAESDRNPPSFYCETLQGNRFMDVYGKWNLFRKKSEVLFTNNGDGKEVKINLTDNYFNTHAEIKLENGHVIACIDRDYFQNRNSAVEYTLTVAPGMDMALCFAMCLAMDQRMSMER</sequence>
<comment type="similarity">
    <text evidence="1">Belongs to the LOR family.</text>
</comment>
<dbReference type="AlphaFoldDB" id="A0A8H3EG13"/>
<evidence type="ECO:0000256" key="1">
    <source>
        <dbReference type="ARBA" id="ARBA00005437"/>
    </source>
</evidence>
<dbReference type="EMBL" id="CAJPDQ010000003">
    <property type="protein sequence ID" value="CAF9906506.1"/>
    <property type="molecule type" value="Genomic_DNA"/>
</dbReference>
<evidence type="ECO:0000256" key="2">
    <source>
        <dbReference type="SAM" id="MobiDB-lite"/>
    </source>
</evidence>